<dbReference type="STRING" id="1379903.ATO8_00590"/>
<gene>
    <name evidence="2" type="ORF">ATO8_00590</name>
</gene>
<dbReference type="PATRIC" id="fig|1317118.6.peg.122"/>
<proteinExistence type="predicted"/>
<dbReference type="Pfam" id="PF07310">
    <property type="entry name" value="PAS_5"/>
    <property type="match status" value="1"/>
</dbReference>
<name>W4HQI2_9RHOB</name>
<evidence type="ECO:0000313" key="2">
    <source>
        <dbReference type="EMBL" id="ETW14361.1"/>
    </source>
</evidence>
<dbReference type="InterPro" id="IPR009922">
    <property type="entry name" value="DUF1457"/>
</dbReference>
<organism evidence="2 3">
    <name type="scientific">Roseivivax marinus</name>
    <dbReference type="NCBI Taxonomy" id="1379903"/>
    <lineage>
        <taxon>Bacteria</taxon>
        <taxon>Pseudomonadati</taxon>
        <taxon>Pseudomonadota</taxon>
        <taxon>Alphaproteobacteria</taxon>
        <taxon>Rhodobacterales</taxon>
        <taxon>Roseobacteraceae</taxon>
        <taxon>Roseivivax</taxon>
    </lineage>
</organism>
<sequence length="235" mass="25514">MFGRNKDNGSQVVSMTERERAQRLKPLRQLETYWRTLAGEACGVPFRDAVDPRGIQDALEIAFLAERIAPGIVRLRVAGSHLADLMGMEVTGLPLSSFLMPDVRDEARDAVERVFRDGVALHAEMEACRGLGRGALSAHLLLLPLRSEGGRLDRALGGIVTHGQIGRVPRRFDSFAARHSDLELPAAPVAPVTPPLFPKSPALTGFAEAQSPFGPDPEAPRQSPAPYLRLVVSND</sequence>
<keyword evidence="3" id="KW-1185">Reference proteome</keyword>
<dbReference type="RefSeq" id="WP_043841200.1">
    <property type="nucleotide sequence ID" value="NZ_AQQW01000001.1"/>
</dbReference>
<dbReference type="EMBL" id="AQQW01000001">
    <property type="protein sequence ID" value="ETW14361.1"/>
    <property type="molecule type" value="Genomic_DNA"/>
</dbReference>
<feature type="region of interest" description="Disordered" evidence="1">
    <location>
        <begin position="200"/>
        <end position="235"/>
    </location>
</feature>
<protein>
    <recommendedName>
        <fullName evidence="4">PAS domain-containing protein</fullName>
    </recommendedName>
</protein>
<evidence type="ECO:0000313" key="3">
    <source>
        <dbReference type="Proteomes" id="UP000019063"/>
    </source>
</evidence>
<dbReference type="AlphaFoldDB" id="W4HQI2"/>
<evidence type="ECO:0000256" key="1">
    <source>
        <dbReference type="SAM" id="MobiDB-lite"/>
    </source>
</evidence>
<accession>W4HQI2</accession>
<dbReference type="eggNOG" id="COG5388">
    <property type="taxonomic scope" value="Bacteria"/>
</dbReference>
<reference evidence="2 3" key="1">
    <citation type="journal article" date="2014" name="Antonie Van Leeuwenhoek">
        <title>Roseivivax atlanticus sp. nov., isolated from surface seawater of the Atlantic Ocean.</title>
        <authorList>
            <person name="Li G."/>
            <person name="Lai Q."/>
            <person name="Liu X."/>
            <person name="Sun F."/>
            <person name="Shao Z."/>
        </authorList>
    </citation>
    <scope>NUCLEOTIDE SEQUENCE [LARGE SCALE GENOMIC DNA]</scope>
    <source>
        <strain evidence="2 3">22II-s10s</strain>
    </source>
</reference>
<comment type="caution">
    <text evidence="2">The sequence shown here is derived from an EMBL/GenBank/DDBJ whole genome shotgun (WGS) entry which is preliminary data.</text>
</comment>
<dbReference type="Proteomes" id="UP000019063">
    <property type="component" value="Unassembled WGS sequence"/>
</dbReference>
<evidence type="ECO:0008006" key="4">
    <source>
        <dbReference type="Google" id="ProtNLM"/>
    </source>
</evidence>